<protein>
    <submittedName>
        <fullName evidence="2">Uncharacterized protein</fullName>
    </submittedName>
</protein>
<keyword evidence="3" id="KW-1185">Reference proteome</keyword>
<organism evidence="2 3">
    <name type="scientific">Datura stramonium</name>
    <name type="common">Jimsonweed</name>
    <name type="synonym">Common thornapple</name>
    <dbReference type="NCBI Taxonomy" id="4076"/>
    <lineage>
        <taxon>Eukaryota</taxon>
        <taxon>Viridiplantae</taxon>
        <taxon>Streptophyta</taxon>
        <taxon>Embryophyta</taxon>
        <taxon>Tracheophyta</taxon>
        <taxon>Spermatophyta</taxon>
        <taxon>Magnoliopsida</taxon>
        <taxon>eudicotyledons</taxon>
        <taxon>Gunneridae</taxon>
        <taxon>Pentapetalae</taxon>
        <taxon>asterids</taxon>
        <taxon>lamiids</taxon>
        <taxon>Solanales</taxon>
        <taxon>Solanaceae</taxon>
        <taxon>Solanoideae</taxon>
        <taxon>Datureae</taxon>
        <taxon>Datura</taxon>
    </lineage>
</organism>
<evidence type="ECO:0000313" key="3">
    <source>
        <dbReference type="Proteomes" id="UP000823775"/>
    </source>
</evidence>
<dbReference type="EMBL" id="JACEIK010001130">
    <property type="protein sequence ID" value="MCD7466302.1"/>
    <property type="molecule type" value="Genomic_DNA"/>
</dbReference>
<feature type="non-terminal residue" evidence="2">
    <location>
        <position position="165"/>
    </location>
</feature>
<comment type="caution">
    <text evidence="2">The sequence shown here is derived from an EMBL/GenBank/DDBJ whole genome shotgun (WGS) entry which is preliminary data.</text>
</comment>
<name>A0ABS8T4I7_DATST</name>
<feature type="region of interest" description="Disordered" evidence="1">
    <location>
        <begin position="144"/>
        <end position="165"/>
    </location>
</feature>
<evidence type="ECO:0000313" key="2">
    <source>
        <dbReference type="EMBL" id="MCD7466302.1"/>
    </source>
</evidence>
<sequence length="165" mass="19404">MKSIPYSPEVQNPRKQRQVRLHRLRDLKVLRGWVLDPEIANMERMMYLMEMNVYQSCIHLFTLLVLELHEKEKARELEWGETFQKADERGVPNSISLPMIMIEHMHKVMSFKDGEFQCKSGKIDWVADSTGYRDYALESSLTRRLSRPNRGTRDPIPFHGTPEGT</sequence>
<gene>
    <name evidence="2" type="ORF">HAX54_002895</name>
</gene>
<proteinExistence type="predicted"/>
<evidence type="ECO:0000256" key="1">
    <source>
        <dbReference type="SAM" id="MobiDB-lite"/>
    </source>
</evidence>
<accession>A0ABS8T4I7</accession>
<dbReference type="Proteomes" id="UP000823775">
    <property type="component" value="Unassembled WGS sequence"/>
</dbReference>
<reference evidence="2 3" key="1">
    <citation type="journal article" date="2021" name="BMC Genomics">
        <title>Datura genome reveals duplications of psychoactive alkaloid biosynthetic genes and high mutation rate following tissue culture.</title>
        <authorList>
            <person name="Rajewski A."/>
            <person name="Carter-House D."/>
            <person name="Stajich J."/>
            <person name="Litt A."/>
        </authorList>
    </citation>
    <scope>NUCLEOTIDE SEQUENCE [LARGE SCALE GENOMIC DNA]</scope>
    <source>
        <strain evidence="2">AR-01</strain>
    </source>
</reference>